<evidence type="ECO:0000256" key="1">
    <source>
        <dbReference type="ARBA" id="ARBA00004123"/>
    </source>
</evidence>
<dbReference type="PROSITE" id="PS50048">
    <property type="entry name" value="ZN2_CY6_FUNGAL_2"/>
    <property type="match status" value="1"/>
</dbReference>
<feature type="compositionally biased region" description="Low complexity" evidence="7">
    <location>
        <begin position="84"/>
        <end position="98"/>
    </location>
</feature>
<proteinExistence type="predicted"/>
<dbReference type="SMART" id="SM00066">
    <property type="entry name" value="GAL4"/>
    <property type="match status" value="1"/>
</dbReference>
<dbReference type="AlphaFoldDB" id="A0A438MY21"/>
<organism evidence="9 10">
    <name type="scientific">Exophiala mesophila</name>
    <name type="common">Black yeast-like fungus</name>
    <dbReference type="NCBI Taxonomy" id="212818"/>
    <lineage>
        <taxon>Eukaryota</taxon>
        <taxon>Fungi</taxon>
        <taxon>Dikarya</taxon>
        <taxon>Ascomycota</taxon>
        <taxon>Pezizomycotina</taxon>
        <taxon>Eurotiomycetes</taxon>
        <taxon>Chaetothyriomycetidae</taxon>
        <taxon>Chaetothyriales</taxon>
        <taxon>Herpotrichiellaceae</taxon>
        <taxon>Exophiala</taxon>
    </lineage>
</organism>
<keyword evidence="2" id="KW-0479">Metal-binding</keyword>
<dbReference type="CDD" id="cd12148">
    <property type="entry name" value="fungal_TF_MHR"/>
    <property type="match status" value="1"/>
</dbReference>
<dbReference type="SMART" id="SM00906">
    <property type="entry name" value="Fungal_trans"/>
    <property type="match status" value="1"/>
</dbReference>
<dbReference type="EMBL" id="NAJM01000036">
    <property type="protein sequence ID" value="RVX68598.1"/>
    <property type="molecule type" value="Genomic_DNA"/>
</dbReference>
<dbReference type="PANTHER" id="PTHR31001">
    <property type="entry name" value="UNCHARACTERIZED TRANSCRIPTIONAL REGULATORY PROTEIN"/>
    <property type="match status" value="1"/>
</dbReference>
<dbReference type="SUPFAM" id="SSF57701">
    <property type="entry name" value="Zn2/Cys6 DNA-binding domain"/>
    <property type="match status" value="1"/>
</dbReference>
<comment type="subcellular location">
    <subcellularLocation>
        <location evidence="1">Nucleus</location>
    </subcellularLocation>
</comment>
<dbReference type="Pfam" id="PF04082">
    <property type="entry name" value="Fungal_trans"/>
    <property type="match status" value="1"/>
</dbReference>
<feature type="compositionally biased region" description="Basic residues" evidence="7">
    <location>
        <begin position="55"/>
        <end position="64"/>
    </location>
</feature>
<dbReference type="GO" id="GO:0006351">
    <property type="term" value="P:DNA-templated transcription"/>
    <property type="evidence" value="ECO:0007669"/>
    <property type="project" value="InterPro"/>
</dbReference>
<dbReference type="GO" id="GO:0005634">
    <property type="term" value="C:nucleus"/>
    <property type="evidence" value="ECO:0007669"/>
    <property type="project" value="UniProtKB-SubCell"/>
</dbReference>
<dbReference type="InterPro" id="IPR050613">
    <property type="entry name" value="Sec_Metabolite_Reg"/>
</dbReference>
<comment type="caution">
    <text evidence="9">The sequence shown here is derived from an EMBL/GenBank/DDBJ whole genome shotgun (WGS) entry which is preliminary data.</text>
</comment>
<dbReference type="OrthoDB" id="4138818at2759"/>
<evidence type="ECO:0000256" key="3">
    <source>
        <dbReference type="ARBA" id="ARBA00023015"/>
    </source>
</evidence>
<evidence type="ECO:0000256" key="6">
    <source>
        <dbReference type="ARBA" id="ARBA00023242"/>
    </source>
</evidence>
<evidence type="ECO:0000313" key="9">
    <source>
        <dbReference type="EMBL" id="RVX68598.1"/>
    </source>
</evidence>
<evidence type="ECO:0000256" key="7">
    <source>
        <dbReference type="SAM" id="MobiDB-lite"/>
    </source>
</evidence>
<dbReference type="Pfam" id="PF00172">
    <property type="entry name" value="Zn_clus"/>
    <property type="match status" value="1"/>
</dbReference>
<dbReference type="GO" id="GO:0000981">
    <property type="term" value="F:DNA-binding transcription factor activity, RNA polymerase II-specific"/>
    <property type="evidence" value="ECO:0007669"/>
    <property type="project" value="InterPro"/>
</dbReference>
<dbReference type="Proteomes" id="UP000288859">
    <property type="component" value="Unassembled WGS sequence"/>
</dbReference>
<feature type="domain" description="Zn(2)-C6 fungal-type" evidence="8">
    <location>
        <begin position="21"/>
        <end position="50"/>
    </location>
</feature>
<keyword evidence="5" id="KW-0804">Transcription</keyword>
<keyword evidence="4" id="KW-0238">DNA-binding</keyword>
<evidence type="ECO:0000259" key="8">
    <source>
        <dbReference type="PROSITE" id="PS50048"/>
    </source>
</evidence>
<dbReference type="PANTHER" id="PTHR31001:SF50">
    <property type="entry name" value="ZN(II)2CYS6 TRANSCRIPTION FACTOR (EUROFUNG)"/>
    <property type="match status" value="1"/>
</dbReference>
<evidence type="ECO:0000256" key="4">
    <source>
        <dbReference type="ARBA" id="ARBA00023125"/>
    </source>
</evidence>
<accession>A0A438MY21</accession>
<dbReference type="CDD" id="cd00067">
    <property type="entry name" value="GAL4"/>
    <property type="match status" value="1"/>
</dbReference>
<name>A0A438MY21_EXOME</name>
<dbReference type="Gene3D" id="4.10.240.10">
    <property type="entry name" value="Zn(2)-C6 fungal-type DNA-binding domain"/>
    <property type="match status" value="1"/>
</dbReference>
<evidence type="ECO:0000313" key="10">
    <source>
        <dbReference type="Proteomes" id="UP000288859"/>
    </source>
</evidence>
<protein>
    <recommendedName>
        <fullName evidence="8">Zn(2)-C6 fungal-type domain-containing protein</fullName>
    </recommendedName>
</protein>
<keyword evidence="3" id="KW-0805">Transcription regulation</keyword>
<feature type="region of interest" description="Disordered" evidence="7">
    <location>
        <begin position="54"/>
        <end position="107"/>
    </location>
</feature>
<gene>
    <name evidence="9" type="ORF">B0A52_07025</name>
</gene>
<evidence type="ECO:0000256" key="5">
    <source>
        <dbReference type="ARBA" id="ARBA00023163"/>
    </source>
</evidence>
<dbReference type="GO" id="GO:0008270">
    <property type="term" value="F:zinc ion binding"/>
    <property type="evidence" value="ECO:0007669"/>
    <property type="project" value="InterPro"/>
</dbReference>
<keyword evidence="6" id="KW-0539">Nucleus</keyword>
<dbReference type="InterPro" id="IPR001138">
    <property type="entry name" value="Zn2Cys6_DnaBD"/>
</dbReference>
<dbReference type="GO" id="GO:0003677">
    <property type="term" value="F:DNA binding"/>
    <property type="evidence" value="ECO:0007669"/>
    <property type="project" value="UniProtKB-KW"/>
</dbReference>
<feature type="compositionally biased region" description="Polar residues" evidence="7">
    <location>
        <begin position="65"/>
        <end position="83"/>
    </location>
</feature>
<dbReference type="VEuPathDB" id="FungiDB:PV10_06988"/>
<evidence type="ECO:0000256" key="2">
    <source>
        <dbReference type="ARBA" id="ARBA00022723"/>
    </source>
</evidence>
<dbReference type="InterPro" id="IPR007219">
    <property type="entry name" value="XnlR_reg_dom"/>
</dbReference>
<dbReference type="InterPro" id="IPR036864">
    <property type="entry name" value="Zn2-C6_fun-type_DNA-bd_sf"/>
</dbReference>
<reference evidence="9 10" key="1">
    <citation type="submission" date="2017-03" db="EMBL/GenBank/DDBJ databases">
        <title>Genomes of endolithic fungi from Antarctica.</title>
        <authorList>
            <person name="Coleine C."/>
            <person name="Masonjones S."/>
            <person name="Stajich J.E."/>
        </authorList>
    </citation>
    <scope>NUCLEOTIDE SEQUENCE [LARGE SCALE GENOMIC DNA]</scope>
    <source>
        <strain evidence="9 10">CCFEE 6314</strain>
    </source>
</reference>
<sequence length="744" mass="83571">MPNATGQVRVLSAGEGRHGRSCSLCYQRKVKCNRTDPCLNCTVAAAPCVYPSGRIQRRRPKKPQSKNPSRGATPSAKGTQNEQISFISDSRPSCSPSSAATENSDACNGRLLRDGDGNCRLITATFWGRLPREVEDLGQVLADSPRNDQGQHISAFSSDPVRRKQAQCPSEWKPLHQPTRSGLRRLWSIYLENVDPIIRVIHRPTVKRVVDQAVFDGGVTGKGWNALVLAICFAAVASLAPEDKTGVIGNDTEALYVSYKAATEQALKDANFIETHDLQVLQAFVILLSCVRRHNTRSVLTLTGLALSIARAMGLHRDGSHFNFSLFEIEMRRRIWWQICMLDYRASEDHGCDASILPVSFDTELPLNINDADIHPDSSEISAKPGCSEMTFALIRFESWVTHAALTSSTDMPILSRMVEREDKDMILQTFEKTLRDRYLDACERELSEPLNRWCSMIGTVLTAKLRIVTNHPVQYTATDQDSTVVCDETKAQFVNALDILTLHEKVKLDPGLACWQWYFSVHTQWHVTVLVLRTLCVWTEGDEVERAWEIIDRLFSSQTDPKSANMWKPLGRLKEYAAKARAERQGEQSKGAGLFDDIVDLDLFMGSWDPSSEVDLRCDIDREEQCVNFYDLDIYLGSLVLFSSTSTLYRSHYHNFNTAAVFWLNKLDGNTTEAGVAVVSVPESGRFSVQEQGIARYALIGSHVADFGMTLSFESHIQTELRMPRNLVDVRVWLKDTRIQVIN</sequence>